<gene>
    <name evidence="2" type="ORF">UFOPK2582_00950</name>
</gene>
<name>A0A6J6PXN0_9ZZZZ</name>
<dbReference type="EMBL" id="CAEZXS010000104">
    <property type="protein sequence ID" value="CAB4701268.1"/>
    <property type="molecule type" value="Genomic_DNA"/>
</dbReference>
<evidence type="ECO:0000313" key="2">
    <source>
        <dbReference type="EMBL" id="CAB4701268.1"/>
    </source>
</evidence>
<organism evidence="2">
    <name type="scientific">freshwater metagenome</name>
    <dbReference type="NCBI Taxonomy" id="449393"/>
    <lineage>
        <taxon>unclassified sequences</taxon>
        <taxon>metagenomes</taxon>
        <taxon>ecological metagenomes</taxon>
    </lineage>
</organism>
<accession>A0A6J6PXN0</accession>
<sequence>MFLTSRAVSNRAVSNRAVSNRAVSKQARLRANSSGSQTKERTLLLLVVLSVLLAAQLSGCGTQQDTRNSGSIQGLPSAPPTSLTGTSRQAKPNPPEQAAQSSAQAAQQAAGKPPMGAGSSPQESAKPAESYGAEQLLVAQLLVRYSQIVTELAEHPDLASDPLSEQRVRLDALVPPQSTLSVDVLSQLVLNPAADLTRVIPASTGLSYSYRPLKVSSSAYGLISFTWCGYSPGVRVTQTSGEVLDDSVAQLQGTGSARAAGSDWVIDSLDHLEVTVLPPGSTDPCPVPRTAEARP</sequence>
<evidence type="ECO:0000256" key="1">
    <source>
        <dbReference type="SAM" id="MobiDB-lite"/>
    </source>
</evidence>
<protein>
    <submittedName>
        <fullName evidence="2">Unannotated protein</fullName>
    </submittedName>
</protein>
<proteinExistence type="predicted"/>
<feature type="region of interest" description="Disordered" evidence="1">
    <location>
        <begin position="61"/>
        <end position="129"/>
    </location>
</feature>
<dbReference type="AlphaFoldDB" id="A0A6J6PXN0"/>
<feature type="compositionally biased region" description="Low complexity" evidence="1">
    <location>
        <begin position="97"/>
        <end position="110"/>
    </location>
</feature>
<reference evidence="2" key="1">
    <citation type="submission" date="2020-05" db="EMBL/GenBank/DDBJ databases">
        <authorList>
            <person name="Chiriac C."/>
            <person name="Salcher M."/>
            <person name="Ghai R."/>
            <person name="Kavagutti S V."/>
        </authorList>
    </citation>
    <scope>NUCLEOTIDE SEQUENCE</scope>
</reference>
<feature type="compositionally biased region" description="Polar residues" evidence="1">
    <location>
        <begin position="61"/>
        <end position="90"/>
    </location>
</feature>